<dbReference type="Proteomes" id="UP000321172">
    <property type="component" value="Chromosome"/>
</dbReference>
<dbReference type="Pfam" id="PF13400">
    <property type="entry name" value="Tad"/>
    <property type="match status" value="1"/>
</dbReference>
<dbReference type="InterPro" id="IPR028087">
    <property type="entry name" value="Tad_N"/>
</dbReference>
<evidence type="ECO:0000313" key="3">
    <source>
        <dbReference type="EMBL" id="QEA15598.1"/>
    </source>
</evidence>
<gene>
    <name evidence="3" type="ORF">FRF71_05295</name>
</gene>
<name>A0A5B8S3A6_9SPHN</name>
<accession>A0A5B8S3A6</accession>
<dbReference type="RefSeq" id="WP_147089576.1">
    <property type="nucleotide sequence ID" value="NZ_BAABJD010000001.1"/>
</dbReference>
<dbReference type="KEGG" id="ngf:FRF71_05295"/>
<organism evidence="3 4">
    <name type="scientific">Novosphingobium ginsenosidimutans</name>
    <dbReference type="NCBI Taxonomy" id="1176536"/>
    <lineage>
        <taxon>Bacteria</taxon>
        <taxon>Pseudomonadati</taxon>
        <taxon>Pseudomonadota</taxon>
        <taxon>Alphaproteobacteria</taxon>
        <taxon>Sphingomonadales</taxon>
        <taxon>Sphingomonadaceae</taxon>
        <taxon>Novosphingobium</taxon>
    </lineage>
</organism>
<proteinExistence type="predicted"/>
<sequence length="466" mass="47183">MQTEAGNSVDADRLAEGRLMRFLRRFLHQQLAAVAPMMALMLIPIVGGVAYAVELGSWQYIQRSAQNAADSAALAAAIVNSNTGTTSQIEARAAASKLGFVNGAGAETVTAASVACPVGVRAGSTCFEAVVGTSVPFSLSGVLGFSGNQTIRARAVAVAAGGGSGALTNEVCVWTFNNLQTNGTPDADLSGCAALSNGNMTCTGNGLDADFAVAAGTVSGTCASQTANNISGQTDLPSDPYAGMVNSIPANTCSTYPQAPSGPRDPALPGTNRISGSRTGVVKLCGDVQLTGNLTLTGTATQLVIYNGKLDLNRFTVSTATGASATVIFSGTNGGVYKHYPVDNGTGSGSGVLNIQAPTNAGAAFKGVAIYQDPRITTGVDFTYAGNKPAWKITGAIYLPKSSVTFSGIVDKADNGAYCQILVAYNVTINGTGKIIGDVGGCTTAGIDTPDVIVRPAIADRPKLVQ</sequence>
<evidence type="ECO:0000256" key="1">
    <source>
        <dbReference type="SAM" id="Phobius"/>
    </source>
</evidence>
<feature type="domain" description="Putative Flp pilus-assembly TadG-like N-terminal" evidence="2">
    <location>
        <begin position="34"/>
        <end position="77"/>
    </location>
</feature>
<dbReference type="EMBL" id="CP042345">
    <property type="protein sequence ID" value="QEA15598.1"/>
    <property type="molecule type" value="Genomic_DNA"/>
</dbReference>
<keyword evidence="1" id="KW-0812">Transmembrane</keyword>
<dbReference type="OrthoDB" id="7418984at2"/>
<protein>
    <recommendedName>
        <fullName evidence="2">Putative Flp pilus-assembly TadG-like N-terminal domain-containing protein</fullName>
    </recommendedName>
</protein>
<evidence type="ECO:0000259" key="2">
    <source>
        <dbReference type="Pfam" id="PF13400"/>
    </source>
</evidence>
<dbReference type="AlphaFoldDB" id="A0A5B8S3A6"/>
<keyword evidence="1" id="KW-1133">Transmembrane helix</keyword>
<reference evidence="3 4" key="1">
    <citation type="journal article" date="2013" name="J. Microbiol. Biotechnol.">
        <title>Novosphingobium ginsenosidimutans sp. nov., with the ability to convert ginsenoside.</title>
        <authorList>
            <person name="Kim J.K."/>
            <person name="He D."/>
            <person name="Liu Q.M."/>
            <person name="Park H.Y."/>
            <person name="Jung M.S."/>
            <person name="Yoon M.H."/>
            <person name="Kim S.C."/>
            <person name="Im W.T."/>
        </authorList>
    </citation>
    <scope>NUCLEOTIDE SEQUENCE [LARGE SCALE GENOMIC DNA]</scope>
    <source>
        <strain evidence="3 4">FW-6</strain>
    </source>
</reference>
<feature type="transmembrane region" description="Helical" evidence="1">
    <location>
        <begin position="31"/>
        <end position="53"/>
    </location>
</feature>
<keyword evidence="4" id="KW-1185">Reference proteome</keyword>
<keyword evidence="1" id="KW-0472">Membrane</keyword>
<evidence type="ECO:0000313" key="4">
    <source>
        <dbReference type="Proteomes" id="UP000321172"/>
    </source>
</evidence>